<dbReference type="InterPro" id="IPR050763">
    <property type="entry name" value="ABC_transporter_ATP-binding"/>
</dbReference>
<dbReference type="PANTHER" id="PTHR42711:SF5">
    <property type="entry name" value="ABC TRANSPORTER ATP-BINDING PROTEIN NATA"/>
    <property type="match status" value="1"/>
</dbReference>
<dbReference type="KEGG" id="mchc:CK556_02465"/>
<dbReference type="EMBL" id="CP023173">
    <property type="protein sequence ID" value="ASZ09207.1"/>
    <property type="molecule type" value="Genomic_DNA"/>
</dbReference>
<dbReference type="STRING" id="1336232.GCA_000518825_01349"/>
<evidence type="ECO:0000256" key="1">
    <source>
        <dbReference type="ARBA" id="ARBA00005417"/>
    </source>
</evidence>
<evidence type="ECO:0000256" key="3">
    <source>
        <dbReference type="ARBA" id="ARBA00022741"/>
    </source>
</evidence>
<evidence type="ECO:0000313" key="7">
    <source>
        <dbReference type="Proteomes" id="UP000232229"/>
    </source>
</evidence>
<reference evidence="6 7" key="1">
    <citation type="submission" date="2017-08" db="EMBL/GenBank/DDBJ databases">
        <title>Complete Genome Sequence of Mesoplasma chauliocola.</title>
        <authorList>
            <person name="Knight T.F.Jr."/>
            <person name="Citino T."/>
        </authorList>
    </citation>
    <scope>NUCLEOTIDE SEQUENCE [LARGE SCALE GENOMIC DNA]</scope>
    <source>
        <strain evidence="6 7">CHPA-2</strain>
    </source>
</reference>
<dbReference type="AlphaFoldDB" id="A0A249SNL6"/>
<dbReference type="InterPro" id="IPR003439">
    <property type="entry name" value="ABC_transporter-like_ATP-bd"/>
</dbReference>
<protein>
    <submittedName>
        <fullName evidence="6">ABC transporter ATP-binding protein</fullName>
    </submittedName>
</protein>
<name>A0A249SNL6_9MOLU</name>
<evidence type="ECO:0000256" key="2">
    <source>
        <dbReference type="ARBA" id="ARBA00022448"/>
    </source>
</evidence>
<dbReference type="PANTHER" id="PTHR42711">
    <property type="entry name" value="ABC TRANSPORTER ATP-BINDING PROTEIN"/>
    <property type="match status" value="1"/>
</dbReference>
<keyword evidence="4 6" id="KW-0067">ATP-binding</keyword>
<dbReference type="PROSITE" id="PS50893">
    <property type="entry name" value="ABC_TRANSPORTER_2"/>
    <property type="match status" value="1"/>
</dbReference>
<evidence type="ECO:0000313" key="6">
    <source>
        <dbReference type="EMBL" id="ASZ09207.1"/>
    </source>
</evidence>
<dbReference type="Pfam" id="PF00005">
    <property type="entry name" value="ABC_tran"/>
    <property type="match status" value="1"/>
</dbReference>
<keyword evidence="7" id="KW-1185">Reference proteome</keyword>
<dbReference type="InterPro" id="IPR027417">
    <property type="entry name" value="P-loop_NTPase"/>
</dbReference>
<dbReference type="SUPFAM" id="SSF52540">
    <property type="entry name" value="P-loop containing nucleoside triphosphate hydrolases"/>
    <property type="match status" value="1"/>
</dbReference>
<proteinExistence type="inferred from homology"/>
<evidence type="ECO:0000259" key="5">
    <source>
        <dbReference type="PROSITE" id="PS50893"/>
    </source>
</evidence>
<dbReference type="Proteomes" id="UP000232229">
    <property type="component" value="Chromosome"/>
</dbReference>
<dbReference type="SMART" id="SM00382">
    <property type="entry name" value="AAA"/>
    <property type="match status" value="1"/>
</dbReference>
<dbReference type="InterPro" id="IPR017871">
    <property type="entry name" value="ABC_transporter-like_CS"/>
</dbReference>
<feature type="domain" description="ABC transporter" evidence="5">
    <location>
        <begin position="11"/>
        <end position="236"/>
    </location>
</feature>
<dbReference type="Gene3D" id="3.40.50.300">
    <property type="entry name" value="P-loop containing nucleotide triphosphate hydrolases"/>
    <property type="match status" value="1"/>
</dbReference>
<gene>
    <name evidence="6" type="ORF">CK556_02465</name>
</gene>
<sequence>MKEEIKMRELIKIDNLTKEFKNGHGIYDINLSINEGEVFGYLGPNGAGKSTTIRHILGFMKPQKGTITVSGINAWKDASKVNEILGYVPGEIAMPEFMTGIEFIKYIFEIRKLKDWKYVEELIAFWEFDPKVKIKRMSKGMKQKVSLICAFMHKPKLLILDEPTSGLDPLMQQKFIDSIKQVKAEGRTVILSSHIFQEIEKTCDRVAIVKNGRIVSNIDMNEIKYNENKTYELVFKKHDDQKTFIKEYNQKNIEIIDKKKIIVSLKQKDIQKFLKSVAKYETTIFKEIPFTLEEYFMHFYKFEKEDGING</sequence>
<comment type="similarity">
    <text evidence="1">Belongs to the ABC transporter superfamily.</text>
</comment>
<keyword evidence="3" id="KW-0547">Nucleotide-binding</keyword>
<dbReference type="PROSITE" id="PS00211">
    <property type="entry name" value="ABC_TRANSPORTER_1"/>
    <property type="match status" value="1"/>
</dbReference>
<dbReference type="GO" id="GO:0016887">
    <property type="term" value="F:ATP hydrolysis activity"/>
    <property type="evidence" value="ECO:0007669"/>
    <property type="project" value="InterPro"/>
</dbReference>
<keyword evidence="2" id="KW-0813">Transport</keyword>
<dbReference type="GO" id="GO:0005524">
    <property type="term" value="F:ATP binding"/>
    <property type="evidence" value="ECO:0007669"/>
    <property type="project" value="UniProtKB-KW"/>
</dbReference>
<dbReference type="CDD" id="cd03230">
    <property type="entry name" value="ABC_DR_subfamily_A"/>
    <property type="match status" value="1"/>
</dbReference>
<evidence type="ECO:0000256" key="4">
    <source>
        <dbReference type="ARBA" id="ARBA00022840"/>
    </source>
</evidence>
<accession>A0A249SNL6</accession>
<dbReference type="InterPro" id="IPR003593">
    <property type="entry name" value="AAA+_ATPase"/>
</dbReference>
<organism evidence="6 7">
    <name type="scientific">Mesoplasma chauliocola</name>
    <dbReference type="NCBI Taxonomy" id="216427"/>
    <lineage>
        <taxon>Bacteria</taxon>
        <taxon>Bacillati</taxon>
        <taxon>Mycoplasmatota</taxon>
        <taxon>Mollicutes</taxon>
        <taxon>Entomoplasmatales</taxon>
        <taxon>Entomoplasmataceae</taxon>
        <taxon>Mesoplasma</taxon>
    </lineage>
</organism>